<proteinExistence type="predicted"/>
<keyword evidence="2" id="KW-1185">Reference proteome</keyword>
<dbReference type="EMBL" id="CM046389">
    <property type="protein sequence ID" value="KAI8569470.1"/>
    <property type="molecule type" value="Genomic_DNA"/>
</dbReference>
<reference evidence="1" key="1">
    <citation type="submission" date="2022-02" db="EMBL/GenBank/DDBJ databases">
        <title>Plant Genome Project.</title>
        <authorList>
            <person name="Zhang R.-G."/>
        </authorList>
    </citation>
    <scope>NUCLEOTIDE SEQUENCE</scope>
    <source>
        <strain evidence="1">AT1</strain>
    </source>
</reference>
<accession>A0ACC0PVF7</accession>
<comment type="caution">
    <text evidence="1">The sequence shown here is derived from an EMBL/GenBank/DDBJ whole genome shotgun (WGS) entry which is preliminary data.</text>
</comment>
<organism evidence="1 2">
    <name type="scientific">Rhododendron molle</name>
    <name type="common">Chinese azalea</name>
    <name type="synonym">Azalea mollis</name>
    <dbReference type="NCBI Taxonomy" id="49168"/>
    <lineage>
        <taxon>Eukaryota</taxon>
        <taxon>Viridiplantae</taxon>
        <taxon>Streptophyta</taxon>
        <taxon>Embryophyta</taxon>
        <taxon>Tracheophyta</taxon>
        <taxon>Spermatophyta</taxon>
        <taxon>Magnoliopsida</taxon>
        <taxon>eudicotyledons</taxon>
        <taxon>Gunneridae</taxon>
        <taxon>Pentapetalae</taxon>
        <taxon>asterids</taxon>
        <taxon>Ericales</taxon>
        <taxon>Ericaceae</taxon>
        <taxon>Ericoideae</taxon>
        <taxon>Rhodoreae</taxon>
        <taxon>Rhododendron</taxon>
    </lineage>
</organism>
<gene>
    <name evidence="1" type="ORF">RHMOL_Rhmol02G0282000</name>
</gene>
<dbReference type="Proteomes" id="UP001062846">
    <property type="component" value="Chromosome 2"/>
</dbReference>
<sequence>MSCSVCRKLGHNKRGCKQGSTNAGGEANTSGAANAAGGPLGGEANAASGPSFNSVVTSIGAGWVGGGETSAVNFNYRVRLLVVWVRIGQVDPKQGQQKVNLHGNNRIGAIPKEFGKLNYLQVLDLGMNQLVGPIPPELGNCTSLMTMYINVESNVLTGELPPELGNLNYLEELRLDRNKLRGTIPGNNISASNSSIYGMSASSWEPTGFCCSTQLEVANFSYNFFVGSIPKCLENISGLSFQGNCLYDIHPYSALLHNVVLIATNNHGGSSLPRCSPHRCPEMQMQTIYPYPLEEICEEQGPCDSIHCFGTIQVADLSRLDHENAGKLLGYCRESNPFTRMLAFEYASNGTLYEHLHYREGCQLSWTRCMKIVIGIARGLRYFHMELDPPFTISELNSSAVYLTDDFSPKLVDFESWKSMHSRSEKNAGSIGNEGAVCVLPNSLEERHLDVRGNIYGFGVLLLEIVSGRPYCKDKGCFVDWFYVVDPELKHFRYDELQTICEAVILCINPNPSKRASMAELCTMLESRIDTSC</sequence>
<protein>
    <submittedName>
        <fullName evidence="1">Uncharacterized protein</fullName>
    </submittedName>
</protein>
<name>A0ACC0PVF7_RHOML</name>
<evidence type="ECO:0000313" key="2">
    <source>
        <dbReference type="Proteomes" id="UP001062846"/>
    </source>
</evidence>
<evidence type="ECO:0000313" key="1">
    <source>
        <dbReference type="EMBL" id="KAI8569470.1"/>
    </source>
</evidence>